<dbReference type="Proteomes" id="UP000467130">
    <property type="component" value="Chromosome"/>
</dbReference>
<sequence>MSLPRHEGRDLASMTPHQTLYAEDLAVGDWMDLGHVEVSRDEIIEFASQFDPLPIHVDGTESPFGDVIASGMHTLSLFASISSPKFMARLALVAGKGFDRMRLPHPVRPGSVLTGSLQVLEVKMGPRKADVHCRYEMVDQHGDLVMTMVGIQVVRRRHPTTDRH</sequence>
<proteinExistence type="inferred from homology"/>
<evidence type="ECO:0000256" key="1">
    <source>
        <dbReference type="ARBA" id="ARBA00005254"/>
    </source>
</evidence>
<organism evidence="3 4">
    <name type="scientific">Mycobacterium stomatepiae</name>
    <dbReference type="NCBI Taxonomy" id="470076"/>
    <lineage>
        <taxon>Bacteria</taxon>
        <taxon>Bacillati</taxon>
        <taxon>Actinomycetota</taxon>
        <taxon>Actinomycetes</taxon>
        <taxon>Mycobacteriales</taxon>
        <taxon>Mycobacteriaceae</taxon>
        <taxon>Mycobacterium</taxon>
        <taxon>Mycobacterium simiae complex</taxon>
    </lineage>
</organism>
<dbReference type="InterPro" id="IPR002539">
    <property type="entry name" value="MaoC-like_dom"/>
</dbReference>
<reference evidence="3 4" key="1">
    <citation type="journal article" date="2019" name="Emerg. Microbes Infect.">
        <title>Comprehensive subspecies identification of 175 nontuberculous mycobacteria species based on 7547 genomic profiles.</title>
        <authorList>
            <person name="Matsumoto Y."/>
            <person name="Kinjo T."/>
            <person name="Motooka D."/>
            <person name="Nabeya D."/>
            <person name="Jung N."/>
            <person name="Uechi K."/>
            <person name="Horii T."/>
            <person name="Iida T."/>
            <person name="Fujita J."/>
            <person name="Nakamura S."/>
        </authorList>
    </citation>
    <scope>NUCLEOTIDE SEQUENCE [LARGE SCALE GENOMIC DNA]</scope>
    <source>
        <strain evidence="3 4">JCM 17783</strain>
    </source>
</reference>
<evidence type="ECO:0000313" key="4">
    <source>
        <dbReference type="Proteomes" id="UP000467130"/>
    </source>
</evidence>
<dbReference type="SUPFAM" id="SSF54637">
    <property type="entry name" value="Thioesterase/thiol ester dehydrase-isomerase"/>
    <property type="match status" value="1"/>
</dbReference>
<dbReference type="EMBL" id="AP022587">
    <property type="protein sequence ID" value="BBY25780.1"/>
    <property type="molecule type" value="Genomic_DNA"/>
</dbReference>
<dbReference type="InterPro" id="IPR029069">
    <property type="entry name" value="HotDog_dom_sf"/>
</dbReference>
<dbReference type="Gene3D" id="3.10.129.10">
    <property type="entry name" value="Hotdog Thioesterase"/>
    <property type="match status" value="1"/>
</dbReference>
<dbReference type="Pfam" id="PF01575">
    <property type="entry name" value="MaoC_dehydratas"/>
    <property type="match status" value="1"/>
</dbReference>
<keyword evidence="4" id="KW-1185">Reference proteome</keyword>
<comment type="similarity">
    <text evidence="1">Belongs to the enoyl-CoA hydratase/isomerase family.</text>
</comment>
<gene>
    <name evidence="3" type="ORF">MSTO_59850</name>
</gene>
<evidence type="ECO:0000313" key="3">
    <source>
        <dbReference type="EMBL" id="BBY25780.1"/>
    </source>
</evidence>
<evidence type="ECO:0000259" key="2">
    <source>
        <dbReference type="Pfam" id="PF01575"/>
    </source>
</evidence>
<name>A0A7I7QI19_9MYCO</name>
<dbReference type="KEGG" id="msto:MSTO_59850"/>
<feature type="domain" description="MaoC-like" evidence="2">
    <location>
        <begin position="36"/>
        <end position="136"/>
    </location>
</feature>
<dbReference type="RefSeq" id="WP_163794178.1">
    <property type="nucleotide sequence ID" value="NZ_AP022587.1"/>
</dbReference>
<accession>A0A7I7QI19</accession>
<dbReference type="AlphaFoldDB" id="A0A7I7QI19"/>
<protein>
    <submittedName>
        <fullName evidence="3">Enoyl-CoA hydratase</fullName>
    </submittedName>
</protein>